<dbReference type="InterPro" id="IPR013813">
    <property type="entry name" value="Endoribo_LPSP/chorism_mut-like"/>
</dbReference>
<accession>D1C897</accession>
<protein>
    <submittedName>
        <fullName evidence="2">Endoribonuclease L-PSP</fullName>
    </submittedName>
</protein>
<proteinExistence type="predicted"/>
<dbReference type="Gene3D" id="3.30.1330.40">
    <property type="entry name" value="RutC-like"/>
    <property type="match status" value="1"/>
</dbReference>
<dbReference type="InParanoid" id="D1C897"/>
<dbReference type="OrthoDB" id="9806350at2"/>
<dbReference type="Proteomes" id="UP000002027">
    <property type="component" value="Chromosome 2"/>
</dbReference>
<gene>
    <name evidence="2" type="ordered locus">Sthe_2626</name>
</gene>
<dbReference type="KEGG" id="sti:Sthe_2626"/>
<feature type="domain" description="Endoribonuclease L-PSP/chorismate mutase-like" evidence="1">
    <location>
        <begin position="4"/>
        <end position="131"/>
    </location>
</feature>
<organism evidence="2 3">
    <name type="scientific">Sphaerobacter thermophilus (strain ATCC 49802 / DSM 20745 / KCCM 41009 / NCIMB 13125 / S 6022)</name>
    <dbReference type="NCBI Taxonomy" id="479434"/>
    <lineage>
        <taxon>Bacteria</taxon>
        <taxon>Pseudomonadati</taxon>
        <taxon>Thermomicrobiota</taxon>
        <taxon>Thermomicrobia</taxon>
        <taxon>Sphaerobacterales</taxon>
        <taxon>Sphaerobacterineae</taxon>
        <taxon>Sphaerobacteraceae</taxon>
        <taxon>Sphaerobacter</taxon>
    </lineage>
</organism>
<reference evidence="3" key="1">
    <citation type="submission" date="2009-11" db="EMBL/GenBank/DDBJ databases">
        <title>The complete chromosome 2 of Sphaerobacter thermophilus DSM 20745.</title>
        <authorList>
            <person name="Lucas S."/>
            <person name="Copeland A."/>
            <person name="Lapidus A."/>
            <person name="Glavina del Rio T."/>
            <person name="Dalin E."/>
            <person name="Tice H."/>
            <person name="Bruce D."/>
            <person name="Goodwin L."/>
            <person name="Pitluck S."/>
            <person name="Kyrpides N."/>
            <person name="Mavromatis K."/>
            <person name="Ivanova N."/>
            <person name="Mikhailova N."/>
            <person name="LaButti K.M."/>
            <person name="Clum A."/>
            <person name="Sun H.I."/>
            <person name="Brettin T."/>
            <person name="Detter J.C."/>
            <person name="Han C."/>
            <person name="Larimer F."/>
            <person name="Land M."/>
            <person name="Hauser L."/>
            <person name="Markowitz V."/>
            <person name="Cheng J.F."/>
            <person name="Hugenholtz P."/>
            <person name="Woyke T."/>
            <person name="Wu D."/>
            <person name="Steenblock K."/>
            <person name="Schneider S."/>
            <person name="Pukall R."/>
            <person name="Goeker M."/>
            <person name="Klenk H.P."/>
            <person name="Eisen J.A."/>
        </authorList>
    </citation>
    <scope>NUCLEOTIDE SEQUENCE [LARGE SCALE GENOMIC DNA]</scope>
    <source>
        <strain evidence="3">ATCC 49802 / DSM 20745 / S 6022</strain>
    </source>
</reference>
<dbReference type="PANTHER" id="PTHR43760:SF1">
    <property type="entry name" value="ENDORIBONUCLEASE L-PSP_CHORISMATE MUTASE-LIKE DOMAIN-CONTAINING PROTEIN"/>
    <property type="match status" value="1"/>
</dbReference>
<evidence type="ECO:0000313" key="3">
    <source>
        <dbReference type="Proteomes" id="UP000002027"/>
    </source>
</evidence>
<reference evidence="2 3" key="2">
    <citation type="journal article" date="2010" name="Stand. Genomic Sci.">
        <title>Complete genome sequence of Desulfohalobium retbaense type strain (HR(100)).</title>
        <authorList>
            <person name="Spring S."/>
            <person name="Nolan M."/>
            <person name="Lapidus A."/>
            <person name="Glavina Del Rio T."/>
            <person name="Copeland A."/>
            <person name="Tice H."/>
            <person name="Cheng J.F."/>
            <person name="Lucas S."/>
            <person name="Land M."/>
            <person name="Chen F."/>
            <person name="Bruce D."/>
            <person name="Goodwin L."/>
            <person name="Pitluck S."/>
            <person name="Ivanova N."/>
            <person name="Mavromatis K."/>
            <person name="Mikhailova N."/>
            <person name="Pati A."/>
            <person name="Chen A."/>
            <person name="Palaniappan K."/>
            <person name="Hauser L."/>
            <person name="Chang Y.J."/>
            <person name="Jeffries C.D."/>
            <person name="Munk C."/>
            <person name="Kiss H."/>
            <person name="Chain P."/>
            <person name="Han C."/>
            <person name="Brettin T."/>
            <person name="Detter J.C."/>
            <person name="Schuler E."/>
            <person name="Goker M."/>
            <person name="Rohde M."/>
            <person name="Bristow J."/>
            <person name="Eisen J.A."/>
            <person name="Markowitz V."/>
            <person name="Hugenholtz P."/>
            <person name="Kyrpides N.C."/>
            <person name="Klenk H.P."/>
        </authorList>
    </citation>
    <scope>NUCLEOTIDE SEQUENCE [LARGE SCALE GENOMIC DNA]</scope>
    <source>
        <strain evidence="3">ATCC 49802 / DSM 20745 / S 6022</strain>
    </source>
</reference>
<dbReference type="AlphaFoldDB" id="D1C897"/>
<name>D1C897_SPHTD</name>
<dbReference type="PANTHER" id="PTHR43760">
    <property type="entry name" value="ENDORIBONUCLEASE-RELATED"/>
    <property type="match status" value="1"/>
</dbReference>
<dbReference type="Pfam" id="PF14588">
    <property type="entry name" value="YjgF_endoribonc"/>
    <property type="match status" value="1"/>
</dbReference>
<dbReference type="HOGENOM" id="CLU_104845_0_0_0"/>
<evidence type="ECO:0000313" key="2">
    <source>
        <dbReference type="EMBL" id="ACZ40040.1"/>
    </source>
</evidence>
<dbReference type="SUPFAM" id="SSF55298">
    <property type="entry name" value="YjgF-like"/>
    <property type="match status" value="1"/>
</dbReference>
<dbReference type="STRING" id="479434.Sthe_2626"/>
<sequence>MKVEERLKELGIELPAVGKPMGTYVHAVQTGNLLFLAGKGPFNPDGSTPTGKVGRDVTTEEAYQHARSVGLMLIAVMKDVLGDLDRVKQVVKVLGMVNAVPEFGEQPQVINGCSDLFVEVFGDAGRHARSAVGMGSLPNGITVEIEAIVEVA</sequence>
<dbReference type="RefSeq" id="WP_012873078.1">
    <property type="nucleotide sequence ID" value="NC_013524.1"/>
</dbReference>
<dbReference type="eggNOG" id="COG0251">
    <property type="taxonomic scope" value="Bacteria"/>
</dbReference>
<keyword evidence="3" id="KW-1185">Reference proteome</keyword>
<dbReference type="EMBL" id="CP001824">
    <property type="protein sequence ID" value="ACZ40040.1"/>
    <property type="molecule type" value="Genomic_DNA"/>
</dbReference>
<evidence type="ECO:0000259" key="1">
    <source>
        <dbReference type="Pfam" id="PF14588"/>
    </source>
</evidence>
<dbReference type="CDD" id="cd02199">
    <property type="entry name" value="YjgF_YER057c_UK114_like_1"/>
    <property type="match status" value="1"/>
</dbReference>
<dbReference type="InterPro" id="IPR035959">
    <property type="entry name" value="RutC-like_sf"/>
</dbReference>